<accession>A0A8S1BYX0</accession>
<keyword evidence="6" id="KW-0137">Centromere</keyword>
<gene>
    <name evidence="7" type="ORF">CLODIP_2_CD08031</name>
</gene>
<evidence type="ECO:0000313" key="8">
    <source>
        <dbReference type="Proteomes" id="UP000494165"/>
    </source>
</evidence>
<reference evidence="7 8" key="1">
    <citation type="submission" date="2020-04" db="EMBL/GenBank/DDBJ databases">
        <authorList>
            <person name="Alioto T."/>
            <person name="Alioto T."/>
            <person name="Gomez Garrido J."/>
        </authorList>
    </citation>
    <scope>NUCLEOTIDE SEQUENCE [LARGE SCALE GENOMIC DNA]</scope>
</reference>
<evidence type="ECO:0000256" key="5">
    <source>
        <dbReference type="ARBA" id="ARBA00023242"/>
    </source>
</evidence>
<dbReference type="InterPro" id="IPR012485">
    <property type="entry name" value="CENP-I"/>
</dbReference>
<protein>
    <recommendedName>
        <fullName evidence="9">Centromere protein I</fullName>
    </recommendedName>
</protein>
<dbReference type="OrthoDB" id="6347512at2759"/>
<organism evidence="7 8">
    <name type="scientific">Cloeon dipterum</name>
    <dbReference type="NCBI Taxonomy" id="197152"/>
    <lineage>
        <taxon>Eukaryota</taxon>
        <taxon>Metazoa</taxon>
        <taxon>Ecdysozoa</taxon>
        <taxon>Arthropoda</taxon>
        <taxon>Hexapoda</taxon>
        <taxon>Insecta</taxon>
        <taxon>Pterygota</taxon>
        <taxon>Palaeoptera</taxon>
        <taxon>Ephemeroptera</taxon>
        <taxon>Pisciforma</taxon>
        <taxon>Baetidae</taxon>
        <taxon>Cloeon</taxon>
    </lineage>
</organism>
<dbReference type="PANTHER" id="PTHR48208">
    <property type="entry name" value="CENTROMERE PROTEIN I"/>
    <property type="match status" value="1"/>
</dbReference>
<evidence type="ECO:0000256" key="1">
    <source>
        <dbReference type="ARBA" id="ARBA00004123"/>
    </source>
</evidence>
<comment type="similarity">
    <text evidence="3">Belongs to the CENP-I/CTF3 family.</text>
</comment>
<dbReference type="GO" id="GO:0000070">
    <property type="term" value="P:mitotic sister chromatid segregation"/>
    <property type="evidence" value="ECO:0007669"/>
    <property type="project" value="TreeGrafter"/>
</dbReference>
<dbReference type="PANTHER" id="PTHR48208:SF2">
    <property type="entry name" value="CENTROMERE PROTEIN I"/>
    <property type="match status" value="1"/>
</dbReference>
<keyword evidence="5" id="KW-0539">Nucleus</keyword>
<evidence type="ECO:0008006" key="9">
    <source>
        <dbReference type="Google" id="ProtNLM"/>
    </source>
</evidence>
<evidence type="ECO:0000256" key="2">
    <source>
        <dbReference type="ARBA" id="ARBA00004584"/>
    </source>
</evidence>
<proteinExistence type="inferred from homology"/>
<sequence>MDTYVKNLYSLLQSIAAGRAKYNSDAFSVAMESVARHAVLIGLNQEEFHALVLALSKIDLKKANFPSTALQKMIRGLIPKTRPKKESLEILVVWFMTHWLHMPKNASKTAFMWFIGALKFELIQADDINWCYDSFCRGFDIHAFKMPHAKFLELITTPDLVTRSRTQYLLNEFNKLKQQSQPLLHILSLFKALRPDMMPMQIPVITSGFNSSAEKQMLNDLEVASLRAESVAHNDGSYNFARIRWAMQKKRQTKKHDEVLPAVSYNIDAAQHKGKELLQCETMKDVAANILTARTPAQILSLITNPEAVFYLKHQNDDVKSRFNYCLRMMFSTLEILYCANNLEEDIATLLTCVITKQEIDQKGSSVITSYYKDFLLYNQNTKYLPLVLKLTTWPQFSGPEDLKSNTLIPLEQAFSTSKFQHKCLVIEALWSMALNMLMELADKKSDDFKWKPSKSLEMVTKSIEKMYNHCIAAKGILCLEELKISGINHYLKLSNIESTLHRSFQLYTVAPSSLIIGCFISGAPHLLELSANLVLGYRERSKTLPSAVKRSKIAELGNLESIYHTLLDLFVDEAESHTLSLIKASSRERQIPVISRRFMSKLKLLRHVGFLITRLNLELNDMNEWNLQDALEFCSNNLPNFTHLLAILHNEKSQKSS</sequence>
<dbReference type="GO" id="GO:0000939">
    <property type="term" value="C:inner kinetochore"/>
    <property type="evidence" value="ECO:0007669"/>
    <property type="project" value="TreeGrafter"/>
</dbReference>
<comment type="caution">
    <text evidence="7">The sequence shown here is derived from an EMBL/GenBank/DDBJ whole genome shotgun (WGS) entry which is preliminary data.</text>
</comment>
<comment type="subcellular location">
    <subcellularLocation>
        <location evidence="2">Chromosome</location>
        <location evidence="2">Centromere</location>
    </subcellularLocation>
    <subcellularLocation>
        <location evidence="1">Nucleus</location>
    </subcellularLocation>
</comment>
<dbReference type="AlphaFoldDB" id="A0A8S1BYX0"/>
<dbReference type="GO" id="GO:0005634">
    <property type="term" value="C:nucleus"/>
    <property type="evidence" value="ECO:0007669"/>
    <property type="project" value="UniProtKB-SubCell"/>
</dbReference>
<dbReference type="GO" id="GO:0034080">
    <property type="term" value="P:CENP-A containing chromatin assembly"/>
    <property type="evidence" value="ECO:0007669"/>
    <property type="project" value="TreeGrafter"/>
</dbReference>
<dbReference type="EMBL" id="CADEPI010000002">
    <property type="protein sequence ID" value="CAB3359972.1"/>
    <property type="molecule type" value="Genomic_DNA"/>
</dbReference>
<evidence type="ECO:0000256" key="6">
    <source>
        <dbReference type="ARBA" id="ARBA00023328"/>
    </source>
</evidence>
<name>A0A8S1BYX0_9INSE</name>
<evidence type="ECO:0000313" key="7">
    <source>
        <dbReference type="EMBL" id="CAB3359972.1"/>
    </source>
</evidence>
<keyword evidence="4" id="KW-0158">Chromosome</keyword>
<evidence type="ECO:0000256" key="4">
    <source>
        <dbReference type="ARBA" id="ARBA00022454"/>
    </source>
</evidence>
<dbReference type="Pfam" id="PF07778">
    <property type="entry name" value="CENP-I"/>
    <property type="match status" value="1"/>
</dbReference>
<keyword evidence="8" id="KW-1185">Reference proteome</keyword>
<dbReference type="Proteomes" id="UP000494165">
    <property type="component" value="Unassembled WGS sequence"/>
</dbReference>
<evidence type="ECO:0000256" key="3">
    <source>
        <dbReference type="ARBA" id="ARBA00005470"/>
    </source>
</evidence>